<comment type="caution">
    <text evidence="1">The sequence shown here is derived from an EMBL/GenBank/DDBJ whole genome shotgun (WGS) entry which is preliminary data.</text>
</comment>
<organism evidence="1 2">
    <name type="scientific">Filimonas zeae</name>
    <dbReference type="NCBI Taxonomy" id="1737353"/>
    <lineage>
        <taxon>Bacteria</taxon>
        <taxon>Pseudomonadati</taxon>
        <taxon>Bacteroidota</taxon>
        <taxon>Chitinophagia</taxon>
        <taxon>Chitinophagales</taxon>
        <taxon>Chitinophagaceae</taxon>
        <taxon>Filimonas</taxon>
    </lineage>
</organism>
<proteinExistence type="predicted"/>
<gene>
    <name evidence="1" type="ORF">GCM10011379_31780</name>
</gene>
<sequence>MQTTLVIDNQYFPCISYLKMLCAYPLVQLEYYENYQKNSFRNRCIIAGSNGLINLSVPLVNGRDQKIPYRLLEIDYSQNWQMQQWRTITSCYRKAPFFEYYAHTVEALIFQQHTLLFEKNRSILEWLLKVFKLSVTLENTGTYIPVYPQNVTDARNSLQPKNYQQHAANQSPYFQMFQDRIGFHPNISVLDLLFCAGPHAL</sequence>
<reference evidence="1" key="1">
    <citation type="journal article" date="2014" name="Int. J. Syst. Evol. Microbiol.">
        <title>Complete genome sequence of Corynebacterium casei LMG S-19264T (=DSM 44701T), isolated from a smear-ripened cheese.</title>
        <authorList>
            <consortium name="US DOE Joint Genome Institute (JGI-PGF)"/>
            <person name="Walter F."/>
            <person name="Albersmeier A."/>
            <person name="Kalinowski J."/>
            <person name="Ruckert C."/>
        </authorList>
    </citation>
    <scope>NUCLEOTIDE SEQUENCE</scope>
    <source>
        <strain evidence="1">CGMCC 1.15290</strain>
    </source>
</reference>
<dbReference type="Proteomes" id="UP000627292">
    <property type="component" value="Unassembled WGS sequence"/>
</dbReference>
<dbReference type="AlphaFoldDB" id="A0A917J0J1"/>
<dbReference type="InterPro" id="IPR014985">
    <property type="entry name" value="WbqC"/>
</dbReference>
<evidence type="ECO:0000313" key="2">
    <source>
        <dbReference type="Proteomes" id="UP000627292"/>
    </source>
</evidence>
<dbReference type="Pfam" id="PF08889">
    <property type="entry name" value="WbqC"/>
    <property type="match status" value="1"/>
</dbReference>
<reference evidence="1" key="2">
    <citation type="submission" date="2020-09" db="EMBL/GenBank/DDBJ databases">
        <authorList>
            <person name="Sun Q."/>
            <person name="Zhou Y."/>
        </authorList>
    </citation>
    <scope>NUCLEOTIDE SEQUENCE</scope>
    <source>
        <strain evidence="1">CGMCC 1.15290</strain>
    </source>
</reference>
<evidence type="ECO:0008006" key="3">
    <source>
        <dbReference type="Google" id="ProtNLM"/>
    </source>
</evidence>
<protein>
    <recommendedName>
        <fullName evidence="3">WbqC-like protein family protein</fullName>
    </recommendedName>
</protein>
<dbReference type="EMBL" id="BMIB01000003">
    <property type="protein sequence ID" value="GGH71916.1"/>
    <property type="molecule type" value="Genomic_DNA"/>
</dbReference>
<name>A0A917J0J1_9BACT</name>
<accession>A0A917J0J1</accession>
<evidence type="ECO:0000313" key="1">
    <source>
        <dbReference type="EMBL" id="GGH71916.1"/>
    </source>
</evidence>
<dbReference type="RefSeq" id="WP_188953970.1">
    <property type="nucleotide sequence ID" value="NZ_BMIB01000003.1"/>
</dbReference>
<keyword evidence="2" id="KW-1185">Reference proteome</keyword>